<reference evidence="6" key="1">
    <citation type="submission" date="2018-10" db="EMBL/GenBank/DDBJ databases">
        <title>Schaedlerella arabinophila gen. nov. sp. nov., isolated from the mouse intestinal tract and comparative analysis with the genome of the closely related altered Schaedler flora strain ASF502.</title>
        <authorList>
            <person name="Miyake S."/>
            <person name="Soh M."/>
            <person name="Seedorf H."/>
        </authorList>
    </citation>
    <scope>NUCLEOTIDE SEQUENCE [LARGE SCALE GENOMIC DNA]</scope>
    <source>
        <strain evidence="6">DSM 106076</strain>
    </source>
</reference>
<sequence length="718" mass="80926">MMKTVAINSSLTVIGGGVSGVCAALSAARAGIQTILVHNRPVLGGNSSSEIRVWMRGATGAGNIFSEEMGVLGFLKMRNLYENPEFNVIFWDEILLDAVLGEKNIRLFLNTNVEQVVCGGGRICQVEGVQQASEIRYIFRSSYFIDATGDGMIGAEAGVPYRIGDLPYTPENQQKTAELLSCSILYFIKDSKKPVKFAAPQYAYDMDYVETLINKGGRIISEKQTGSDCWWFEYGGLCNTITEIQEIGLELKKLVLGVWNYIKNSGKYPEAETRTLEWIGSIPGKRESRRMMTEYELTMEDILKQRRFEDGAFYGGWYMDFHPAGGLNSEEESCVQIPVNVYTLPLRCLFSRSIPNLFFAGRNIGTRQEAFASARIMNTCALSGQAAAALAAECMKETCSPAELEEGQIEEIVQNLLREDMFIPGKRNADPLDLGQKASVSASSEYKLRAEPSDRTMRLTEESFVVVPFSREGAVKILLEAEADTKLEIELYEADLPNRLCPGARVSQQAVPVSKGENWAEISFSGMKPGKFGLIYIKENEILSLRLNRIRNPGILCGRKNSSDYKDPCVEWEDETLYAVSNLSDGYARPYGGVHIWCSQNEEKPWVLLEWERPVRFEEVRLYLDPDLSMEIPSSCAGRWDEKHKFTIRKGMPPQLVKGFSIEYYRDGSWMHFSTVKENYQRMAVVKRETAVEAEKVRITVEETWGDLRAQIYQVRIY</sequence>
<dbReference type="EMBL" id="RHJS01000002">
    <property type="protein sequence ID" value="RRK32461.1"/>
    <property type="molecule type" value="Genomic_DNA"/>
</dbReference>
<keyword evidence="4" id="KW-0408">Iron</keyword>
<dbReference type="PANTHER" id="PTHR43498">
    <property type="entry name" value="FERREDOXIN:COB-COM HETERODISULFIDE REDUCTASE SUBUNIT A"/>
    <property type="match status" value="1"/>
</dbReference>
<accession>A0A426DIF8</accession>
<evidence type="ECO:0000313" key="6">
    <source>
        <dbReference type="EMBL" id="RRK32461.1"/>
    </source>
</evidence>
<evidence type="ECO:0000256" key="2">
    <source>
        <dbReference type="ARBA" id="ARBA00022723"/>
    </source>
</evidence>
<evidence type="ECO:0000256" key="5">
    <source>
        <dbReference type="ARBA" id="ARBA00023014"/>
    </source>
</evidence>
<proteinExistence type="predicted"/>
<evidence type="ECO:0000256" key="1">
    <source>
        <dbReference type="ARBA" id="ARBA00022485"/>
    </source>
</evidence>
<dbReference type="PANTHER" id="PTHR43498:SF1">
    <property type="entry name" value="COB--COM HETERODISULFIDE REDUCTASE IRON-SULFUR SUBUNIT A"/>
    <property type="match status" value="1"/>
</dbReference>
<evidence type="ECO:0000313" key="7">
    <source>
        <dbReference type="Proteomes" id="UP000274920"/>
    </source>
</evidence>
<dbReference type="InterPro" id="IPR039650">
    <property type="entry name" value="HdrA-like"/>
</dbReference>
<keyword evidence="2" id="KW-0479">Metal-binding</keyword>
<keyword evidence="5" id="KW-0411">Iron-sulfur</keyword>
<evidence type="ECO:0000256" key="4">
    <source>
        <dbReference type="ARBA" id="ARBA00023004"/>
    </source>
</evidence>
<name>A0A426DIF8_9FIRM</name>
<dbReference type="AlphaFoldDB" id="A0A426DIF8"/>
<keyword evidence="3" id="KW-0560">Oxidoreductase</keyword>
<keyword evidence="7" id="KW-1185">Reference proteome</keyword>
<comment type="caution">
    <text evidence="6">The sequence shown here is derived from an EMBL/GenBank/DDBJ whole genome shotgun (WGS) entry which is preliminary data.</text>
</comment>
<dbReference type="InterPro" id="IPR036188">
    <property type="entry name" value="FAD/NAD-bd_sf"/>
</dbReference>
<gene>
    <name evidence="6" type="ORF">EBB54_14660</name>
</gene>
<dbReference type="SUPFAM" id="SSF51905">
    <property type="entry name" value="FAD/NAD(P)-binding domain"/>
    <property type="match status" value="1"/>
</dbReference>
<dbReference type="GO" id="GO:0016491">
    <property type="term" value="F:oxidoreductase activity"/>
    <property type="evidence" value="ECO:0007669"/>
    <property type="project" value="UniProtKB-KW"/>
</dbReference>
<dbReference type="Pfam" id="PF12831">
    <property type="entry name" value="FAD_oxidored"/>
    <property type="match status" value="1"/>
</dbReference>
<dbReference type="Proteomes" id="UP000274920">
    <property type="component" value="Unassembled WGS sequence"/>
</dbReference>
<dbReference type="GO" id="GO:0051539">
    <property type="term" value="F:4 iron, 4 sulfur cluster binding"/>
    <property type="evidence" value="ECO:0007669"/>
    <property type="project" value="UniProtKB-KW"/>
</dbReference>
<keyword evidence="1" id="KW-0004">4Fe-4S</keyword>
<dbReference type="GO" id="GO:0046872">
    <property type="term" value="F:metal ion binding"/>
    <property type="evidence" value="ECO:0007669"/>
    <property type="project" value="UniProtKB-KW"/>
</dbReference>
<organism evidence="6 7">
    <name type="scientific">Schaedlerella arabinosiphila</name>
    <dbReference type="NCBI Taxonomy" id="2044587"/>
    <lineage>
        <taxon>Bacteria</taxon>
        <taxon>Bacillati</taxon>
        <taxon>Bacillota</taxon>
        <taxon>Clostridia</taxon>
        <taxon>Lachnospirales</taxon>
        <taxon>Lachnospiraceae</taxon>
        <taxon>Schaedlerella</taxon>
    </lineage>
</organism>
<evidence type="ECO:0000256" key="3">
    <source>
        <dbReference type="ARBA" id="ARBA00023002"/>
    </source>
</evidence>
<protein>
    <submittedName>
        <fullName evidence="6">FAD-dependent oxidoreductase</fullName>
    </submittedName>
</protein>
<dbReference type="Gene3D" id="2.60.120.260">
    <property type="entry name" value="Galactose-binding domain-like"/>
    <property type="match status" value="1"/>
</dbReference>
<dbReference type="RefSeq" id="WP_125127927.1">
    <property type="nucleotide sequence ID" value="NZ_RHJS01000002.1"/>
</dbReference>
<dbReference type="Gene3D" id="3.50.50.60">
    <property type="entry name" value="FAD/NAD(P)-binding domain"/>
    <property type="match status" value="1"/>
</dbReference>